<organism evidence="9 10">
    <name type="scientific">Infirmifilum uzonense</name>
    <dbReference type="NCBI Taxonomy" id="1550241"/>
    <lineage>
        <taxon>Archaea</taxon>
        <taxon>Thermoproteota</taxon>
        <taxon>Thermoprotei</taxon>
        <taxon>Thermofilales</taxon>
        <taxon>Thermofilaceae</taxon>
        <taxon>Infirmifilum</taxon>
    </lineage>
</organism>
<dbReference type="EMBL" id="CP009961">
    <property type="protein sequence ID" value="AKG38830.1"/>
    <property type="molecule type" value="Genomic_DNA"/>
</dbReference>
<keyword evidence="4" id="KW-0375">Hydrogen ion transport</keyword>
<name>A0A0F7FHS4_9CREN</name>
<dbReference type="HOGENOM" id="CLU_1307877_0_0_2"/>
<dbReference type="GO" id="GO:0046961">
    <property type="term" value="F:proton-transporting ATPase activity, rotational mechanism"/>
    <property type="evidence" value="ECO:0007669"/>
    <property type="project" value="InterPro"/>
</dbReference>
<dbReference type="GO" id="GO:0033178">
    <property type="term" value="C:proton-transporting two-sector ATPase complex, catalytic domain"/>
    <property type="evidence" value="ECO:0007669"/>
    <property type="project" value="InterPro"/>
</dbReference>
<comment type="similarity">
    <text evidence="1">Belongs to the V-ATPase E subunit family.</text>
</comment>
<keyword evidence="2" id="KW-0813">Transport</keyword>
<dbReference type="PATRIC" id="fig|1550241.5.peg.1157"/>
<evidence type="ECO:0000313" key="9">
    <source>
        <dbReference type="EMBL" id="AKG38830.1"/>
    </source>
</evidence>
<keyword evidence="5" id="KW-0406">Ion transport</keyword>
<feature type="coiled-coil region" evidence="8">
    <location>
        <begin position="17"/>
        <end position="52"/>
    </location>
</feature>
<dbReference type="GO" id="GO:0006754">
    <property type="term" value="P:ATP biosynthetic process"/>
    <property type="evidence" value="ECO:0007669"/>
    <property type="project" value="UniProtKB-KW"/>
</dbReference>
<dbReference type="SUPFAM" id="SSF160527">
    <property type="entry name" value="V-type ATPase subunit E-like"/>
    <property type="match status" value="1"/>
</dbReference>
<evidence type="ECO:0000256" key="8">
    <source>
        <dbReference type="SAM" id="Coils"/>
    </source>
</evidence>
<reference evidence="9 10" key="1">
    <citation type="journal article" date="2015" name="Stand. Genomic Sci.">
        <title>Complete genome sequence of and proposal of Thermofilum uzonense sp. nov. a novel hyperthermophilic crenarchaeon and emended description of the genus Thermofilum.</title>
        <authorList>
            <person name="Toshchakov S.V."/>
            <person name="Korzhenkov A.A."/>
            <person name="Samarov N.I."/>
            <person name="Mazunin I.O."/>
            <person name="Mozhey O.I."/>
            <person name="Shmyr I.S."/>
            <person name="Derbikova K.S."/>
            <person name="Taranov E.A."/>
            <person name="Dominova I.N."/>
            <person name="Bonch-Osmolovskaya E.A."/>
            <person name="Patrushev M.V."/>
            <person name="Podosokorskaya O.A."/>
            <person name="Kublanov I.V."/>
        </authorList>
    </citation>
    <scope>NUCLEOTIDE SEQUENCE [LARGE SCALE GENOMIC DNA]</scope>
    <source>
        <strain evidence="9 10">1807-2</strain>
    </source>
</reference>
<evidence type="ECO:0000256" key="7">
    <source>
        <dbReference type="ARBA" id="ARBA00023310"/>
    </source>
</evidence>
<keyword evidence="6" id="KW-0472">Membrane</keyword>
<dbReference type="InterPro" id="IPR038495">
    <property type="entry name" value="ATPase_E_C"/>
</dbReference>
<dbReference type="InterPro" id="IPR002842">
    <property type="entry name" value="ATPase_V1_Esu"/>
</dbReference>
<keyword evidence="8" id="KW-0175">Coiled coil</keyword>
<evidence type="ECO:0000256" key="3">
    <source>
        <dbReference type="ARBA" id="ARBA00022475"/>
    </source>
</evidence>
<dbReference type="KEGG" id="thf:MA03_05510"/>
<evidence type="ECO:0000313" key="10">
    <source>
        <dbReference type="Proteomes" id="UP000067434"/>
    </source>
</evidence>
<evidence type="ECO:0000256" key="4">
    <source>
        <dbReference type="ARBA" id="ARBA00022781"/>
    </source>
</evidence>
<accession>A0A0F7FHS4</accession>
<evidence type="ECO:0000256" key="1">
    <source>
        <dbReference type="ARBA" id="ARBA00005901"/>
    </source>
</evidence>
<proteinExistence type="inferred from homology"/>
<evidence type="ECO:0000256" key="2">
    <source>
        <dbReference type="ARBA" id="ARBA00022448"/>
    </source>
</evidence>
<dbReference type="Gene3D" id="1.20.5.620">
    <property type="entry name" value="F1F0 ATP synthase subunit B, membrane domain"/>
    <property type="match status" value="1"/>
</dbReference>
<evidence type="ECO:0000256" key="5">
    <source>
        <dbReference type="ARBA" id="ARBA00023065"/>
    </source>
</evidence>
<dbReference type="Pfam" id="PF01991">
    <property type="entry name" value="vATP-synt_E"/>
    <property type="match status" value="1"/>
</dbReference>
<dbReference type="Proteomes" id="UP000067434">
    <property type="component" value="Chromosome"/>
</dbReference>
<sequence length="215" mass="25241">MMSENQNFMEAIIKELRSAAEEEYQRIIREAEEEAKRILDEANVKAEDLRKQKINQLLTETRQKIEAELAPRRLEIRRKYLAERYNYIFNLLEEVLSQVALEVLRDENHYYAFLSKRFEEAIQNMKNNQITIRPCRGSKTIIEKVIRDKTSALTKVKPGLVLSVGEEIDCQGGFVAESADAKEYFNATLEARLTEIRERVLPELLKKLLYENKEK</sequence>
<protein>
    <submittedName>
        <fullName evidence="9">Uncharacterized protein</fullName>
    </submittedName>
</protein>
<keyword evidence="3" id="KW-1003">Cell membrane</keyword>
<dbReference type="AlphaFoldDB" id="A0A0F7FHS4"/>
<keyword evidence="10" id="KW-1185">Reference proteome</keyword>
<dbReference type="STRING" id="1550241.MA03_05510"/>
<dbReference type="Gene3D" id="3.30.2320.30">
    <property type="entry name" value="ATP synthase, E subunit, C-terminal"/>
    <property type="match status" value="1"/>
</dbReference>
<evidence type="ECO:0000256" key="6">
    <source>
        <dbReference type="ARBA" id="ARBA00023136"/>
    </source>
</evidence>
<keyword evidence="7" id="KW-0066">ATP synthesis</keyword>
<gene>
    <name evidence="9" type="ORF">MA03_05510</name>
</gene>